<dbReference type="GO" id="GO:0016705">
    <property type="term" value="F:oxidoreductase activity, acting on paired donors, with incorporation or reduction of molecular oxygen"/>
    <property type="evidence" value="ECO:0007669"/>
    <property type="project" value="InterPro"/>
</dbReference>
<dbReference type="Gene3D" id="1.10.630.10">
    <property type="entry name" value="Cytochrome P450"/>
    <property type="match status" value="1"/>
</dbReference>
<evidence type="ECO:0000313" key="6">
    <source>
        <dbReference type="EMBL" id="KIJ13839.1"/>
    </source>
</evidence>
<accession>A0A0C9SWC8</accession>
<keyword evidence="3" id="KW-0479">Metal-binding</keyword>
<dbReference type="GO" id="GO:0020037">
    <property type="term" value="F:heme binding"/>
    <property type="evidence" value="ECO:0007669"/>
    <property type="project" value="InterPro"/>
</dbReference>
<protein>
    <submittedName>
        <fullName evidence="6">Uncharacterized protein</fullName>
    </submittedName>
</protein>
<dbReference type="HOGENOM" id="CLU_022195_3_0_1"/>
<name>A0A0C9SWC8_PAXIN</name>
<keyword evidence="4" id="KW-0560">Oxidoreductase</keyword>
<proteinExistence type="inferred from homology"/>
<evidence type="ECO:0000256" key="2">
    <source>
        <dbReference type="ARBA" id="ARBA00010617"/>
    </source>
</evidence>
<gene>
    <name evidence="6" type="ORF">PAXINDRAFT_80343</name>
</gene>
<dbReference type="EMBL" id="KN819348">
    <property type="protein sequence ID" value="KIJ13839.1"/>
    <property type="molecule type" value="Genomic_DNA"/>
</dbReference>
<evidence type="ECO:0000256" key="4">
    <source>
        <dbReference type="ARBA" id="ARBA00023002"/>
    </source>
</evidence>
<reference evidence="6 7" key="1">
    <citation type="submission" date="2014-06" db="EMBL/GenBank/DDBJ databases">
        <authorList>
            <consortium name="DOE Joint Genome Institute"/>
            <person name="Kuo A."/>
            <person name="Kohler A."/>
            <person name="Nagy L.G."/>
            <person name="Floudas D."/>
            <person name="Copeland A."/>
            <person name="Barry K.W."/>
            <person name="Cichocki N."/>
            <person name="Veneault-Fourrey C."/>
            <person name="LaButti K."/>
            <person name="Lindquist E.A."/>
            <person name="Lipzen A."/>
            <person name="Lundell T."/>
            <person name="Morin E."/>
            <person name="Murat C."/>
            <person name="Sun H."/>
            <person name="Tunlid A."/>
            <person name="Henrissat B."/>
            <person name="Grigoriev I.V."/>
            <person name="Hibbett D.S."/>
            <person name="Martin F."/>
            <person name="Nordberg H.P."/>
            <person name="Cantor M.N."/>
            <person name="Hua S.X."/>
        </authorList>
    </citation>
    <scope>NUCLEOTIDE SEQUENCE [LARGE SCALE GENOMIC DNA]</scope>
    <source>
        <strain evidence="6 7">ATCC 200175</strain>
    </source>
</reference>
<dbReference type="OrthoDB" id="3265591at2759"/>
<organism evidence="6 7">
    <name type="scientific">Paxillus involutus ATCC 200175</name>
    <dbReference type="NCBI Taxonomy" id="664439"/>
    <lineage>
        <taxon>Eukaryota</taxon>
        <taxon>Fungi</taxon>
        <taxon>Dikarya</taxon>
        <taxon>Basidiomycota</taxon>
        <taxon>Agaricomycotina</taxon>
        <taxon>Agaricomycetes</taxon>
        <taxon>Agaricomycetidae</taxon>
        <taxon>Boletales</taxon>
        <taxon>Paxilineae</taxon>
        <taxon>Paxillaceae</taxon>
        <taxon>Paxillus</taxon>
    </lineage>
</organism>
<evidence type="ECO:0000313" key="7">
    <source>
        <dbReference type="Proteomes" id="UP000053647"/>
    </source>
</evidence>
<comment type="similarity">
    <text evidence="2">Belongs to the cytochrome P450 family.</text>
</comment>
<evidence type="ECO:0000256" key="3">
    <source>
        <dbReference type="ARBA" id="ARBA00022723"/>
    </source>
</evidence>
<keyword evidence="7" id="KW-1185">Reference proteome</keyword>
<dbReference type="GO" id="GO:0004497">
    <property type="term" value="F:monooxygenase activity"/>
    <property type="evidence" value="ECO:0007669"/>
    <property type="project" value="InterPro"/>
</dbReference>
<dbReference type="SUPFAM" id="SSF48264">
    <property type="entry name" value="Cytochrome P450"/>
    <property type="match status" value="1"/>
</dbReference>
<dbReference type="Proteomes" id="UP000053647">
    <property type="component" value="Unassembled WGS sequence"/>
</dbReference>
<reference evidence="7" key="2">
    <citation type="submission" date="2015-01" db="EMBL/GenBank/DDBJ databases">
        <title>Evolutionary Origins and Diversification of the Mycorrhizal Mutualists.</title>
        <authorList>
            <consortium name="DOE Joint Genome Institute"/>
            <consortium name="Mycorrhizal Genomics Consortium"/>
            <person name="Kohler A."/>
            <person name="Kuo A."/>
            <person name="Nagy L.G."/>
            <person name="Floudas D."/>
            <person name="Copeland A."/>
            <person name="Barry K.W."/>
            <person name="Cichocki N."/>
            <person name="Veneault-Fourrey C."/>
            <person name="LaButti K."/>
            <person name="Lindquist E.A."/>
            <person name="Lipzen A."/>
            <person name="Lundell T."/>
            <person name="Morin E."/>
            <person name="Murat C."/>
            <person name="Riley R."/>
            <person name="Ohm R."/>
            <person name="Sun H."/>
            <person name="Tunlid A."/>
            <person name="Henrissat B."/>
            <person name="Grigoriev I.V."/>
            <person name="Hibbett D.S."/>
            <person name="Martin F."/>
        </authorList>
    </citation>
    <scope>NUCLEOTIDE SEQUENCE [LARGE SCALE GENOMIC DNA]</scope>
    <source>
        <strain evidence="7">ATCC 200175</strain>
    </source>
</reference>
<evidence type="ECO:0000256" key="1">
    <source>
        <dbReference type="ARBA" id="ARBA00001971"/>
    </source>
</evidence>
<dbReference type="GO" id="GO:0005506">
    <property type="term" value="F:iron ion binding"/>
    <property type="evidence" value="ECO:0007669"/>
    <property type="project" value="InterPro"/>
</dbReference>
<keyword evidence="5" id="KW-0408">Iron</keyword>
<dbReference type="AlphaFoldDB" id="A0A0C9SWC8"/>
<dbReference type="InterPro" id="IPR036396">
    <property type="entry name" value="Cyt_P450_sf"/>
</dbReference>
<dbReference type="PANTHER" id="PTHR46206">
    <property type="entry name" value="CYTOCHROME P450"/>
    <property type="match status" value="1"/>
</dbReference>
<comment type="cofactor">
    <cofactor evidence="1">
        <name>heme</name>
        <dbReference type="ChEBI" id="CHEBI:30413"/>
    </cofactor>
</comment>
<evidence type="ECO:0000256" key="5">
    <source>
        <dbReference type="ARBA" id="ARBA00023004"/>
    </source>
</evidence>
<sequence>MNGRYLQHKGSPFKVARGYRWMVVVSGLQFVEDVRKASNDELSLAEASNDTMNLEYTLGQDAHHNPYHIVIIGSQLTRNLGILYPDIIDEIVTAFEEILGLQGNGELEFVVTVYRRSRLSQNIVSRTSNRIFIGLPLGRDPDRIDLTMRFTLDNIKGGVTMRLFPSFGAVSHSYMFSIQPLPFYSLVARFTTSVPASTRCGIKLLGPIIEERRKYLDAYGKDCADKPNGFLSWLMDHPEASESSVKDLTLRLLSINFAAIYVGLALQSFPQALYILAGNLQYMQPLRACTCVILGIQAHHILCRTQVVVH</sequence>